<dbReference type="VEuPathDB" id="VectorBase:AMEM000293"/>
<dbReference type="InterPro" id="IPR012337">
    <property type="entry name" value="RNaseH-like_sf"/>
</dbReference>
<sequence>MKTQKENSTIMNKIDLVLGQTVLLELEEECLLGELLHVGSDRSFIRLSNVRDMLTKDSYGIQTYYNSEIRNIQVISADKGNIQTGPSANAPDNPKQFTKLLTLENLQETLEQINNYIFIHQTDVKYHDSIRYLKTQLHLGIAMESIEHGRHSTSPSLLSIATHDSIYIFDIKWMKITDEMRDLLSNDRYRRVLHNGRLVKDVLQHKFGVQLGKCFDVMVAHIAIRKTEGKIVEEGVSLQACVQSYLKLPDKFFYMNANFDERPVSDTTKREAAKHVVFLLPLQDLFIHEIMLEPFYSSCSNYLQSLSRNPDFISSLTDLRNKNGEAIEAVAPVKLGIDVELLDVPEQESNRS</sequence>
<dbReference type="PANTHER" id="PTHR46628:SF1">
    <property type="entry name" value="PIRNA BIOGENESIS PROTEIN EXD1"/>
    <property type="match status" value="1"/>
</dbReference>
<dbReference type="GO" id="GO:0008408">
    <property type="term" value="F:3'-5' exonuclease activity"/>
    <property type="evidence" value="ECO:0007669"/>
    <property type="project" value="InterPro"/>
</dbReference>
<dbReference type="STRING" id="30066.A0A182UM94"/>
<dbReference type="PANTHER" id="PTHR46628">
    <property type="entry name" value="PIRNA BIOGENESIS PROTEIN EXD1"/>
    <property type="match status" value="1"/>
</dbReference>
<dbReference type="Pfam" id="PF01612">
    <property type="entry name" value="DNA_pol_A_exo1"/>
    <property type="match status" value="1"/>
</dbReference>
<dbReference type="GO" id="GO:0034587">
    <property type="term" value="P:piRNA processing"/>
    <property type="evidence" value="ECO:0007669"/>
    <property type="project" value="TreeGrafter"/>
</dbReference>
<organism evidence="2 3">
    <name type="scientific">Anopheles merus</name>
    <name type="common">Mosquito</name>
    <dbReference type="NCBI Taxonomy" id="30066"/>
    <lineage>
        <taxon>Eukaryota</taxon>
        <taxon>Metazoa</taxon>
        <taxon>Ecdysozoa</taxon>
        <taxon>Arthropoda</taxon>
        <taxon>Hexapoda</taxon>
        <taxon>Insecta</taxon>
        <taxon>Pterygota</taxon>
        <taxon>Neoptera</taxon>
        <taxon>Endopterygota</taxon>
        <taxon>Diptera</taxon>
        <taxon>Nematocera</taxon>
        <taxon>Culicoidea</taxon>
        <taxon>Culicidae</taxon>
        <taxon>Anophelinae</taxon>
        <taxon>Anopheles</taxon>
    </lineage>
</organism>
<protein>
    <recommendedName>
        <fullName evidence="1">3'-5' exonuclease domain-containing protein</fullName>
    </recommendedName>
</protein>
<dbReference type="InterPro" id="IPR002562">
    <property type="entry name" value="3'-5'_exonuclease_dom"/>
</dbReference>
<dbReference type="Proteomes" id="UP000075903">
    <property type="component" value="Unassembled WGS sequence"/>
</dbReference>
<evidence type="ECO:0000313" key="3">
    <source>
        <dbReference type="Proteomes" id="UP000075903"/>
    </source>
</evidence>
<reference evidence="2" key="1">
    <citation type="submission" date="2020-05" db="UniProtKB">
        <authorList>
            <consortium name="EnsemblMetazoa"/>
        </authorList>
    </citation>
    <scope>IDENTIFICATION</scope>
    <source>
        <strain evidence="2">MAF</strain>
    </source>
</reference>
<dbReference type="SUPFAM" id="SSF53098">
    <property type="entry name" value="Ribonuclease H-like"/>
    <property type="match status" value="1"/>
</dbReference>
<evidence type="ECO:0000259" key="1">
    <source>
        <dbReference type="Pfam" id="PF01612"/>
    </source>
</evidence>
<evidence type="ECO:0000313" key="2">
    <source>
        <dbReference type="EnsemblMetazoa" id="AMEM000293-PA"/>
    </source>
</evidence>
<name>A0A182UM94_ANOME</name>
<dbReference type="GO" id="GO:1990923">
    <property type="term" value="C:PET complex"/>
    <property type="evidence" value="ECO:0007669"/>
    <property type="project" value="TreeGrafter"/>
</dbReference>
<proteinExistence type="predicted"/>
<dbReference type="VEuPathDB" id="VectorBase:AMEM21_000189"/>
<dbReference type="Gene3D" id="3.30.420.10">
    <property type="entry name" value="Ribonuclease H-like superfamily/Ribonuclease H"/>
    <property type="match status" value="1"/>
</dbReference>
<dbReference type="InterPro" id="IPR052144">
    <property type="entry name" value="piRNA_biogenesis_EXD1"/>
</dbReference>
<accession>A0A182UM94</accession>
<dbReference type="AlphaFoldDB" id="A0A182UM94"/>
<keyword evidence="3" id="KW-1185">Reference proteome</keyword>
<dbReference type="EnsemblMetazoa" id="AMEM000293-RA">
    <property type="protein sequence ID" value="AMEM000293-PA"/>
    <property type="gene ID" value="AMEM000293"/>
</dbReference>
<feature type="domain" description="3'-5' exonuclease" evidence="1">
    <location>
        <begin position="138"/>
        <end position="285"/>
    </location>
</feature>
<dbReference type="GO" id="GO:0003676">
    <property type="term" value="F:nucleic acid binding"/>
    <property type="evidence" value="ECO:0007669"/>
    <property type="project" value="InterPro"/>
</dbReference>
<dbReference type="InterPro" id="IPR036397">
    <property type="entry name" value="RNaseH_sf"/>
</dbReference>